<accession>A0A229UQU5</accession>
<dbReference type="PANTHER" id="PTHR12110">
    <property type="entry name" value="HYDROXYPYRUVATE ISOMERASE"/>
    <property type="match status" value="1"/>
</dbReference>
<dbReference type="PANTHER" id="PTHR12110:SF21">
    <property type="entry name" value="XYLOSE ISOMERASE-LIKE TIM BARREL DOMAIN-CONTAINING PROTEIN"/>
    <property type="match status" value="1"/>
</dbReference>
<evidence type="ECO:0000313" key="3">
    <source>
        <dbReference type="Proteomes" id="UP000215509"/>
    </source>
</evidence>
<dbReference type="Gene3D" id="3.20.20.150">
    <property type="entry name" value="Divalent-metal-dependent TIM barrel enzymes"/>
    <property type="match status" value="1"/>
</dbReference>
<dbReference type="GO" id="GO:0016853">
    <property type="term" value="F:isomerase activity"/>
    <property type="evidence" value="ECO:0007669"/>
    <property type="project" value="UniProtKB-KW"/>
</dbReference>
<dbReference type="InterPro" id="IPR050312">
    <property type="entry name" value="IolE/XylAMocC-like"/>
</dbReference>
<proteinExistence type="predicted"/>
<evidence type="ECO:0000313" key="2">
    <source>
        <dbReference type="EMBL" id="OXM85683.1"/>
    </source>
</evidence>
<keyword evidence="3" id="KW-1185">Reference proteome</keyword>
<protein>
    <submittedName>
        <fullName evidence="2">Sugar phosphate isomerase</fullName>
    </submittedName>
</protein>
<dbReference type="Proteomes" id="UP000215509">
    <property type="component" value="Unassembled WGS sequence"/>
</dbReference>
<dbReference type="EMBL" id="NMQW01000019">
    <property type="protein sequence ID" value="OXM85683.1"/>
    <property type="molecule type" value="Genomic_DNA"/>
</dbReference>
<dbReference type="InterPro" id="IPR036237">
    <property type="entry name" value="Xyl_isomerase-like_sf"/>
</dbReference>
<dbReference type="InterPro" id="IPR013022">
    <property type="entry name" value="Xyl_isomerase-like_TIM-brl"/>
</dbReference>
<feature type="domain" description="Xylose isomerase-like TIM barrel" evidence="1">
    <location>
        <begin position="30"/>
        <end position="271"/>
    </location>
</feature>
<sequence>MPMQGSYSVSTYALIEHPLEEAVACLIEGGWRSIEVMGEGRHGELLEWPEERLLRLQRLGEEHGIVWSLHAPITGLNLAAAEEEAVRCTEAMLRRTLQIACLLKCTHVVLHPGELAYREGVLSAADKDAAASRAAHVLLKALEQIEGTEVVLALENVPPYPGLLGTDADFLLQVVQKADSPRVGIVFDVGHAHLMGEGECLSGLRRVMPHLVGVHWSDNEGRYDDHLRLGAGTVPLEEAVALLQAAEYAGASVLELRALDDVVASAAWMDERCAHHSLRV</sequence>
<gene>
    <name evidence="2" type="ORF">CF651_13975</name>
</gene>
<name>A0A229UQU5_9BACL</name>
<dbReference type="OrthoDB" id="110795at2"/>
<organism evidence="2 3">
    <name type="scientific">Paenibacillus rigui</name>
    <dbReference type="NCBI Taxonomy" id="554312"/>
    <lineage>
        <taxon>Bacteria</taxon>
        <taxon>Bacillati</taxon>
        <taxon>Bacillota</taxon>
        <taxon>Bacilli</taxon>
        <taxon>Bacillales</taxon>
        <taxon>Paenibacillaceae</taxon>
        <taxon>Paenibacillus</taxon>
    </lineage>
</organism>
<dbReference type="Pfam" id="PF01261">
    <property type="entry name" value="AP_endonuc_2"/>
    <property type="match status" value="1"/>
</dbReference>
<comment type="caution">
    <text evidence="2">The sequence shown here is derived from an EMBL/GenBank/DDBJ whole genome shotgun (WGS) entry which is preliminary data.</text>
</comment>
<dbReference type="SUPFAM" id="SSF51658">
    <property type="entry name" value="Xylose isomerase-like"/>
    <property type="match status" value="1"/>
</dbReference>
<reference evidence="2 3" key="1">
    <citation type="submission" date="2017-07" db="EMBL/GenBank/DDBJ databases">
        <title>Genome sequencing and assembly of Paenibacillus rigui.</title>
        <authorList>
            <person name="Mayilraj S."/>
        </authorList>
    </citation>
    <scope>NUCLEOTIDE SEQUENCE [LARGE SCALE GENOMIC DNA]</scope>
    <source>
        <strain evidence="2 3">JCM 16352</strain>
    </source>
</reference>
<dbReference type="RefSeq" id="WP_094015488.1">
    <property type="nucleotide sequence ID" value="NZ_NMQW01000019.1"/>
</dbReference>
<dbReference type="AlphaFoldDB" id="A0A229UQU5"/>
<evidence type="ECO:0000259" key="1">
    <source>
        <dbReference type="Pfam" id="PF01261"/>
    </source>
</evidence>
<keyword evidence="2" id="KW-0413">Isomerase</keyword>